<dbReference type="PANTHER" id="PTHR10887:SF495">
    <property type="entry name" value="HELICASE SENATAXIN ISOFORM X1-RELATED"/>
    <property type="match status" value="1"/>
</dbReference>
<gene>
    <name evidence="3" type="ORF">SAMN02746089_00567</name>
</gene>
<evidence type="ECO:0000313" key="3">
    <source>
        <dbReference type="EMBL" id="SHE63436.1"/>
    </source>
</evidence>
<organism evidence="3 4">
    <name type="scientific">Caldanaerobius fijiensis DSM 17918</name>
    <dbReference type="NCBI Taxonomy" id="1121256"/>
    <lineage>
        <taxon>Bacteria</taxon>
        <taxon>Bacillati</taxon>
        <taxon>Bacillota</taxon>
        <taxon>Clostridia</taxon>
        <taxon>Thermoanaerobacterales</taxon>
        <taxon>Thermoanaerobacteraceae</taxon>
        <taxon>Caldanaerobius</taxon>
    </lineage>
</organism>
<dbReference type="GO" id="GO:0005694">
    <property type="term" value="C:chromosome"/>
    <property type="evidence" value="ECO:0007669"/>
    <property type="project" value="InterPro"/>
</dbReference>
<dbReference type="SUPFAM" id="SSF57783">
    <property type="entry name" value="Zinc beta-ribbon"/>
    <property type="match status" value="1"/>
</dbReference>
<dbReference type="STRING" id="1121256.SAMN02746089_00567"/>
<dbReference type="EMBL" id="FQVH01000003">
    <property type="protein sequence ID" value="SHE63436.1"/>
    <property type="molecule type" value="Genomic_DNA"/>
</dbReference>
<protein>
    <submittedName>
        <fullName evidence="3">Superfamily I DNA and/or RNA helicase</fullName>
    </submittedName>
</protein>
<feature type="domain" description="Helicase ATP-binding" evidence="2">
    <location>
        <begin position="151"/>
        <end position="491"/>
    </location>
</feature>
<dbReference type="Pfam" id="PF13087">
    <property type="entry name" value="AAA_12"/>
    <property type="match status" value="1"/>
</dbReference>
<dbReference type="AlphaFoldDB" id="A0A1M4V387"/>
<keyword evidence="3" id="KW-0347">Helicase</keyword>
<reference evidence="3 4" key="1">
    <citation type="submission" date="2016-11" db="EMBL/GenBank/DDBJ databases">
        <authorList>
            <person name="Jaros S."/>
            <person name="Januszkiewicz K."/>
            <person name="Wedrychowicz H."/>
        </authorList>
    </citation>
    <scope>NUCLEOTIDE SEQUENCE [LARGE SCALE GENOMIC DNA]</scope>
    <source>
        <strain evidence="3 4">DSM 17918</strain>
    </source>
</reference>
<dbReference type="InterPro" id="IPR013498">
    <property type="entry name" value="Topo_IA_Znf"/>
</dbReference>
<evidence type="ECO:0000256" key="1">
    <source>
        <dbReference type="SAM" id="Coils"/>
    </source>
</evidence>
<evidence type="ECO:0000259" key="2">
    <source>
        <dbReference type="SMART" id="SM00487"/>
    </source>
</evidence>
<dbReference type="PANTHER" id="PTHR10887">
    <property type="entry name" value="DNA2/NAM7 HELICASE FAMILY"/>
    <property type="match status" value="1"/>
</dbReference>
<dbReference type="InterPro" id="IPR041679">
    <property type="entry name" value="DNA2/NAM7-like_C"/>
</dbReference>
<keyword evidence="3" id="KW-0067">ATP-binding</keyword>
<dbReference type="Proteomes" id="UP000184088">
    <property type="component" value="Unassembled WGS sequence"/>
</dbReference>
<dbReference type="Gene3D" id="3.40.50.300">
    <property type="entry name" value="P-loop containing nucleotide triphosphate hydrolases"/>
    <property type="match status" value="3"/>
</dbReference>
<dbReference type="InterPro" id="IPR045055">
    <property type="entry name" value="DNA2/NAM7-like"/>
</dbReference>
<feature type="coiled-coil region" evidence="1">
    <location>
        <begin position="270"/>
        <end position="304"/>
    </location>
</feature>
<evidence type="ECO:0000313" key="4">
    <source>
        <dbReference type="Proteomes" id="UP000184088"/>
    </source>
</evidence>
<keyword evidence="3" id="KW-0547">Nucleotide-binding</keyword>
<dbReference type="Gene3D" id="3.30.65.10">
    <property type="entry name" value="Bacterial Topoisomerase I, domain 1"/>
    <property type="match status" value="1"/>
</dbReference>
<sequence length="899" mass="102987">MISLYYINIFIDVLEKEIEAIKGSRENHFIKIYNGIFIGKDLSGFIYKFAYDSELYSIDEIPCKIEINGEVYSAEIISSTSSELEIIIDEYVDNNVKEAVLDFKPWYLLDILRHKYIECKKNIKEFDFSLSDKIFSGHIDNANDDVNCDISGDELNDAQIKAIKASYNQPLCIIWGPPGTGKTKTLAKAIEAHLKAKRRVLLVSHANNAVDEAMKEVLSIFKESDLYKEGRIIRYGKPQSKFMELYNRDYKNVLFDNVINEKFGLLIKEKESLKKAISRREAKFEEIERDRENLKSINKALKEIDFSLQVLKSHLNQYEGSSDKKGYAEEIKEAIKKKELEKAILEEKSKKICEAINSNQNILKEREQDTERVLQLMKERITEIDNILATNSDDIISKAMLVATTVTKTFCDEKISNKYFDVLIIDEVSMVPLPQLYWVVARSKKYVTVAGDFLQLPPICISEDRMVKEWFGRNIFNIMKIDKVDVAYNHKLVRLLDTQYRMVPQISSIVNMFFYQNKLKDHESVINRNLNDSIAGFPLVLVDTKDVNPPCYKVSYGGRFNIYNAFVCAKIAKRILESNKSIQIGIITPYSSQSRLIAKIIREWGVREKIRVSTVHRFQGGEEDVILFDASDSIGLTISPLLNDLIPDSNAALLFNVAISRAKSSFYFIGNTKYLLSQLNARSLIYRIISYICRKSIKIPAENFIKNINATDVITYCKLEARNKEEVWTKLSDDLKNVSRQIVIVCTKISLIVKVFNEIFAKIKGREIDIKVYTKPVYRNNISKDTEVISILRDKGVTVIERTTVNKNLLIIDSVIWEGNINMFCNSGYSGTVRRYESALAVEEIIKNLELNKSNALGDVVDKPCPKCGRPMVIRKGKYRTFLGCIGYPGCNGKIFSQP</sequence>
<name>A0A1M4V387_9THEO</name>
<dbReference type="InterPro" id="IPR047187">
    <property type="entry name" value="SF1_C_Upf1"/>
</dbReference>
<dbReference type="InterPro" id="IPR027417">
    <property type="entry name" value="P-loop_NTPase"/>
</dbReference>
<keyword evidence="4" id="KW-1185">Reference proteome</keyword>
<dbReference type="SUPFAM" id="SSF52540">
    <property type="entry name" value="P-loop containing nucleoside triphosphate hydrolases"/>
    <property type="match status" value="1"/>
</dbReference>
<dbReference type="GO" id="GO:0006265">
    <property type="term" value="P:DNA topological change"/>
    <property type="evidence" value="ECO:0007669"/>
    <property type="project" value="InterPro"/>
</dbReference>
<accession>A0A1M4V387</accession>
<proteinExistence type="predicted"/>
<dbReference type="InterPro" id="IPR014001">
    <property type="entry name" value="Helicase_ATP-bd"/>
</dbReference>
<dbReference type="SMART" id="SM00487">
    <property type="entry name" value="DEXDc"/>
    <property type="match status" value="1"/>
</dbReference>
<dbReference type="Pfam" id="PF01396">
    <property type="entry name" value="Zn_ribbon_Top1"/>
    <property type="match status" value="1"/>
</dbReference>
<keyword evidence="3" id="KW-0378">Hydrolase</keyword>
<dbReference type="GO" id="GO:0003677">
    <property type="term" value="F:DNA binding"/>
    <property type="evidence" value="ECO:0007669"/>
    <property type="project" value="InterPro"/>
</dbReference>
<dbReference type="CDD" id="cd18808">
    <property type="entry name" value="SF1_C_Upf1"/>
    <property type="match status" value="1"/>
</dbReference>
<dbReference type="Pfam" id="PF13086">
    <property type="entry name" value="AAA_11"/>
    <property type="match status" value="1"/>
</dbReference>
<keyword evidence="1" id="KW-0175">Coiled coil</keyword>
<dbReference type="InterPro" id="IPR041677">
    <property type="entry name" value="DNA2/NAM7_AAA_11"/>
</dbReference>
<dbReference type="GO" id="GO:0003916">
    <property type="term" value="F:DNA topoisomerase activity"/>
    <property type="evidence" value="ECO:0007669"/>
    <property type="project" value="InterPro"/>
</dbReference>
<dbReference type="GO" id="GO:0004386">
    <property type="term" value="F:helicase activity"/>
    <property type="evidence" value="ECO:0007669"/>
    <property type="project" value="UniProtKB-KW"/>
</dbReference>